<proteinExistence type="predicted"/>
<comment type="caution">
    <text evidence="2">The sequence shown here is derived from an EMBL/GenBank/DDBJ whole genome shotgun (WGS) entry which is preliminary data.</text>
</comment>
<dbReference type="RefSeq" id="WP_038233908.1">
    <property type="nucleotide sequence ID" value="NZ_RCNR01000012.1"/>
</dbReference>
<dbReference type="Gene3D" id="1.10.1200.10">
    <property type="entry name" value="ACP-like"/>
    <property type="match status" value="1"/>
</dbReference>
<dbReference type="PROSITE" id="PS50075">
    <property type="entry name" value="CARRIER"/>
    <property type="match status" value="1"/>
</dbReference>
<dbReference type="OrthoDB" id="771003at2"/>
<evidence type="ECO:0000313" key="2">
    <source>
        <dbReference type="EMBL" id="MUH35900.1"/>
    </source>
</evidence>
<dbReference type="AlphaFoldDB" id="A0A7X3D1S1"/>
<sequence length="86" mass="9567">MTREEILKGLIEILENTPQVDSKKLKNVTEKTDFLTDLEVPSTELINVIAKAENKFDVEFDDDDIDDLGSSVSGTIDLIEAALNNQ</sequence>
<accession>A0A7X3D1S1</accession>
<keyword evidence="3" id="KW-1185">Reference proteome</keyword>
<protein>
    <submittedName>
        <fullName evidence="2">Acyl carrier protein</fullName>
    </submittedName>
</protein>
<name>A0A7X3D1S1_9FLAO</name>
<reference evidence="2 3" key="1">
    <citation type="journal article" date="2019" name="Mar. Drugs">
        <title>Comparative Genomics and CAZyme Genome Repertoires of Marine Zobellia amurskyensis KMM 3526(T) and Zobellia laminariae KMM 3676(T).</title>
        <authorList>
            <person name="Chernysheva N."/>
            <person name="Bystritskaya E."/>
            <person name="Stenkova A."/>
            <person name="Golovkin I."/>
            <person name="Nedashkovskaya O."/>
            <person name="Isaeva M."/>
        </authorList>
    </citation>
    <scope>NUCLEOTIDE SEQUENCE [LARGE SCALE GENOMIC DNA]</scope>
    <source>
        <strain evidence="2 3">KMM 3526</strain>
    </source>
</reference>
<dbReference type="InterPro" id="IPR036736">
    <property type="entry name" value="ACP-like_sf"/>
</dbReference>
<organism evidence="2 3">
    <name type="scientific">Zobellia amurskyensis</name>
    <dbReference type="NCBI Taxonomy" id="248905"/>
    <lineage>
        <taxon>Bacteria</taxon>
        <taxon>Pseudomonadati</taxon>
        <taxon>Bacteroidota</taxon>
        <taxon>Flavobacteriia</taxon>
        <taxon>Flavobacteriales</taxon>
        <taxon>Flavobacteriaceae</taxon>
        <taxon>Zobellia</taxon>
    </lineage>
</organism>
<feature type="domain" description="Carrier" evidence="1">
    <location>
        <begin position="1"/>
        <end position="83"/>
    </location>
</feature>
<dbReference type="InterPro" id="IPR009081">
    <property type="entry name" value="PP-bd_ACP"/>
</dbReference>
<dbReference type="Proteomes" id="UP000540519">
    <property type="component" value="Unassembled WGS sequence"/>
</dbReference>
<evidence type="ECO:0000259" key="1">
    <source>
        <dbReference type="PROSITE" id="PS50075"/>
    </source>
</evidence>
<dbReference type="SUPFAM" id="SSF47336">
    <property type="entry name" value="ACP-like"/>
    <property type="match status" value="1"/>
</dbReference>
<gene>
    <name evidence="2" type="ORF">D9O36_08615</name>
</gene>
<evidence type="ECO:0000313" key="3">
    <source>
        <dbReference type="Proteomes" id="UP000540519"/>
    </source>
</evidence>
<dbReference type="EMBL" id="RCNR01000012">
    <property type="protein sequence ID" value="MUH35900.1"/>
    <property type="molecule type" value="Genomic_DNA"/>
</dbReference>